<dbReference type="InterPro" id="IPR036770">
    <property type="entry name" value="Ankyrin_rpt-contain_sf"/>
</dbReference>
<gene>
    <name evidence="1" type="ORF">H0G86_010924</name>
</gene>
<dbReference type="SUPFAM" id="SSF48403">
    <property type="entry name" value="Ankyrin repeat"/>
    <property type="match status" value="1"/>
</dbReference>
<sequence length="317" mass="36135">MTLAEQREYIDNLDNGWFVIEESALTKPSNHRACRNNVYPYSWAKWVLLNALYPANKLNKHHNWAKNKFGNHHNDWDETPLGLAVQRCRQEVVRLFLDDDRVDPNGKHINGMTPLLVAGSSDELQSVHVIDMLLEDSRVDGHAQDDDGGNACMLAAKHDLFMWKSLEDAHDKALSQFIEKNPESEAGLIETKRRSYALETVFNGNPPPEDTDLLGVCQRFGIRWEDKQVYPNTKTQDLKLHQIADIGLIFENLVKGRIITSLLPTPHDTGDGDQRTTPEDVYTSVEDMMVYLKWLPTIAMKDNAPSVFPYRFSMTTG</sequence>
<name>A0A8G0LQH9_9HYPO</name>
<evidence type="ECO:0000313" key="2">
    <source>
        <dbReference type="Proteomes" id="UP000826661"/>
    </source>
</evidence>
<reference evidence="1 2" key="1">
    <citation type="journal article" date="2021" name="BMC Genomics">
        <title>Telomere-to-telomere genome assembly of asparaginase-producing Trichoderma simmonsii.</title>
        <authorList>
            <person name="Chung D."/>
            <person name="Kwon Y.M."/>
            <person name="Yang Y."/>
        </authorList>
    </citation>
    <scope>NUCLEOTIDE SEQUENCE [LARGE SCALE GENOMIC DNA]</scope>
    <source>
        <strain evidence="1 2">GH-Sj1</strain>
    </source>
</reference>
<dbReference type="EMBL" id="CP075869">
    <property type="protein sequence ID" value="QYT03986.1"/>
    <property type="molecule type" value="Genomic_DNA"/>
</dbReference>
<evidence type="ECO:0000313" key="1">
    <source>
        <dbReference type="EMBL" id="QYT03986.1"/>
    </source>
</evidence>
<dbReference type="Gene3D" id="1.25.40.20">
    <property type="entry name" value="Ankyrin repeat-containing domain"/>
    <property type="match status" value="1"/>
</dbReference>
<proteinExistence type="predicted"/>
<dbReference type="AlphaFoldDB" id="A0A8G0LQH9"/>
<keyword evidence="2" id="KW-1185">Reference proteome</keyword>
<accession>A0A8G0LQH9</accession>
<protein>
    <recommendedName>
        <fullName evidence="3">Ankyrin repeat protein</fullName>
    </recommendedName>
</protein>
<organism evidence="1 2">
    <name type="scientific">Trichoderma simmonsii</name>
    <dbReference type="NCBI Taxonomy" id="1491479"/>
    <lineage>
        <taxon>Eukaryota</taxon>
        <taxon>Fungi</taxon>
        <taxon>Dikarya</taxon>
        <taxon>Ascomycota</taxon>
        <taxon>Pezizomycotina</taxon>
        <taxon>Sordariomycetes</taxon>
        <taxon>Hypocreomycetidae</taxon>
        <taxon>Hypocreales</taxon>
        <taxon>Hypocreaceae</taxon>
        <taxon>Trichoderma</taxon>
    </lineage>
</organism>
<evidence type="ECO:0008006" key="3">
    <source>
        <dbReference type="Google" id="ProtNLM"/>
    </source>
</evidence>
<dbReference type="Proteomes" id="UP000826661">
    <property type="component" value="Chromosome VI"/>
</dbReference>